<feature type="transmembrane region" description="Helical" evidence="1">
    <location>
        <begin position="232"/>
        <end position="253"/>
    </location>
</feature>
<dbReference type="EMBL" id="VOHE01000001">
    <property type="protein sequence ID" value="TWT22194.1"/>
    <property type="molecule type" value="Genomic_DNA"/>
</dbReference>
<evidence type="ECO:0000313" key="2">
    <source>
        <dbReference type="EMBL" id="TWT22194.1"/>
    </source>
</evidence>
<keyword evidence="1" id="KW-1133">Transmembrane helix</keyword>
<dbReference type="OrthoDB" id="118685at2"/>
<organism evidence="2 3">
    <name type="scientific">Luteimonas wenzhouensis</name>
    <dbReference type="NCBI Taxonomy" id="2599615"/>
    <lineage>
        <taxon>Bacteria</taxon>
        <taxon>Pseudomonadati</taxon>
        <taxon>Pseudomonadota</taxon>
        <taxon>Gammaproteobacteria</taxon>
        <taxon>Lysobacterales</taxon>
        <taxon>Lysobacteraceae</taxon>
        <taxon>Luteimonas</taxon>
    </lineage>
</organism>
<accession>A0A5C5U7S6</accession>
<protein>
    <recommendedName>
        <fullName evidence="4">ABC-2 type transport system permease protein</fullName>
    </recommendedName>
</protein>
<gene>
    <name evidence="2" type="ORF">FQY79_00920</name>
</gene>
<comment type="caution">
    <text evidence="2">The sequence shown here is derived from an EMBL/GenBank/DDBJ whole genome shotgun (WGS) entry which is preliminary data.</text>
</comment>
<evidence type="ECO:0008006" key="4">
    <source>
        <dbReference type="Google" id="ProtNLM"/>
    </source>
</evidence>
<feature type="transmembrane region" description="Helical" evidence="1">
    <location>
        <begin position="200"/>
        <end position="220"/>
    </location>
</feature>
<dbReference type="AlphaFoldDB" id="A0A5C5U7S6"/>
<keyword evidence="3" id="KW-1185">Reference proteome</keyword>
<sequence>MTAARRFGWLLRREFWEHRGGFLWAPLVAGAASLVLSAMGIVLAMVAARGKFRGDTEITLHDGTSVSINGLDLNMLTSRMGHEELARLGDGIDLTLIMASGWPFLVLAFVVFFYCLGALYDERRDRSVLFWKSLPLSDGETVLSKVASAVLVAPLLATIASILTMFGFLVLVSLVVLFYGGNPVTLLWGPASPLLLSLQYLAAIPVYALWALPTVGWLLLCSSWARSKPFLWAVVLPLLAGILVAWLEFLGVLGDVTWPFFRNVVLRALTSIFPMTFMDFEYLRDVDFSLPGAARQLMSPAGVYRNLASVDLWGGVLAGAAMIFAAVRLRRWRDEG</sequence>
<keyword evidence="1" id="KW-0472">Membrane</keyword>
<name>A0A5C5U7S6_9GAMM</name>
<evidence type="ECO:0000313" key="3">
    <source>
        <dbReference type="Proteomes" id="UP000315949"/>
    </source>
</evidence>
<reference evidence="2 3" key="1">
    <citation type="submission" date="2019-07" db="EMBL/GenBank/DDBJ databases">
        <title>Luteimonas sp. YD-1 nov., isolated from acidic soil.</title>
        <authorList>
            <person name="Zhou J."/>
        </authorList>
    </citation>
    <scope>NUCLEOTIDE SEQUENCE [LARGE SCALE GENOMIC DNA]</scope>
    <source>
        <strain evidence="2 3">YD-1</strain>
    </source>
</reference>
<feature type="transmembrane region" description="Helical" evidence="1">
    <location>
        <begin position="312"/>
        <end position="329"/>
    </location>
</feature>
<feature type="transmembrane region" description="Helical" evidence="1">
    <location>
        <begin position="21"/>
        <end position="47"/>
    </location>
</feature>
<feature type="transmembrane region" description="Helical" evidence="1">
    <location>
        <begin position="102"/>
        <end position="120"/>
    </location>
</feature>
<proteinExistence type="predicted"/>
<dbReference type="Proteomes" id="UP000315949">
    <property type="component" value="Unassembled WGS sequence"/>
</dbReference>
<feature type="transmembrane region" description="Helical" evidence="1">
    <location>
        <begin position="155"/>
        <end position="180"/>
    </location>
</feature>
<keyword evidence="1" id="KW-0812">Transmembrane</keyword>
<evidence type="ECO:0000256" key="1">
    <source>
        <dbReference type="SAM" id="Phobius"/>
    </source>
</evidence>